<evidence type="ECO:0000256" key="5">
    <source>
        <dbReference type="HAMAP-Rule" id="MF_03190"/>
    </source>
</evidence>
<feature type="binding site" evidence="5">
    <location>
        <position position="138"/>
    </location>
    <ligand>
        <name>Mg(2+)</name>
        <dbReference type="ChEBI" id="CHEBI:18420"/>
    </ligand>
</feature>
<comment type="pathway">
    <text evidence="5">Cofactor biosynthesis; ubiquinone biosynthesis.</text>
</comment>
<dbReference type="EC" id="2.1.1.64" evidence="5"/>
<gene>
    <name evidence="5 6" type="primary">COQ3</name>
    <name evidence="6" type="ORF">HK103_006652</name>
</gene>
<comment type="catalytic activity">
    <reaction evidence="5">
        <text>a 3-demethylubiquinol + S-adenosyl-L-methionine = a ubiquinol + S-adenosyl-L-homocysteine + H(+)</text>
        <dbReference type="Rhea" id="RHEA:44380"/>
        <dbReference type="Rhea" id="RHEA-COMP:9566"/>
        <dbReference type="Rhea" id="RHEA-COMP:10914"/>
        <dbReference type="ChEBI" id="CHEBI:15378"/>
        <dbReference type="ChEBI" id="CHEBI:17976"/>
        <dbReference type="ChEBI" id="CHEBI:57856"/>
        <dbReference type="ChEBI" id="CHEBI:59789"/>
        <dbReference type="ChEBI" id="CHEBI:84422"/>
        <dbReference type="EC" id="2.1.1.64"/>
    </reaction>
</comment>
<dbReference type="HAMAP" id="MF_00472">
    <property type="entry name" value="UbiG"/>
    <property type="match status" value="1"/>
</dbReference>
<keyword evidence="4 5" id="KW-0949">S-adenosyl-L-methionine</keyword>
<feature type="binding site" evidence="5">
    <location>
        <position position="80"/>
    </location>
    <ligand>
        <name>S-adenosyl-L-methionine</name>
        <dbReference type="ChEBI" id="CHEBI:59789"/>
    </ligand>
</feature>
<proteinExistence type="inferred from homology"/>
<keyword evidence="5" id="KW-0472">Membrane</keyword>
<dbReference type="Gene3D" id="3.40.50.150">
    <property type="entry name" value="Vaccinia Virus protein VP39"/>
    <property type="match status" value="1"/>
</dbReference>
<evidence type="ECO:0000313" key="7">
    <source>
        <dbReference type="Proteomes" id="UP001210925"/>
    </source>
</evidence>
<comment type="function">
    <text evidence="5">O-methyltransferase required for two non-consecutive steps during ubiquinone biosynthesis. Catalyzes the 2 O-methylation of 3,4-dihydroxy-5-(all-trans-polyprenyl)benzoic acid into 4-hydroxy-3-methoxy-5-(all-trans-polyprenyl)benzoic acid. Also catalyzes the last step of ubiquinone biosynthesis by mediating methylation of 3-demethylubiquinone into ubiquinone. Also able to mediate the methylation of 3-demethylubiquinol into ubiquinol.</text>
</comment>
<organism evidence="6 7">
    <name type="scientific">Boothiomyces macroporosus</name>
    <dbReference type="NCBI Taxonomy" id="261099"/>
    <lineage>
        <taxon>Eukaryota</taxon>
        <taxon>Fungi</taxon>
        <taxon>Fungi incertae sedis</taxon>
        <taxon>Chytridiomycota</taxon>
        <taxon>Chytridiomycota incertae sedis</taxon>
        <taxon>Chytridiomycetes</taxon>
        <taxon>Rhizophydiales</taxon>
        <taxon>Terramycetaceae</taxon>
        <taxon>Boothiomyces</taxon>
    </lineage>
</organism>
<evidence type="ECO:0000256" key="4">
    <source>
        <dbReference type="ARBA" id="ARBA00022691"/>
    </source>
</evidence>
<dbReference type="GO" id="GO:0032259">
    <property type="term" value="P:methylation"/>
    <property type="evidence" value="ECO:0007669"/>
    <property type="project" value="UniProtKB-KW"/>
</dbReference>
<keyword evidence="5" id="KW-0460">Magnesium</keyword>
<evidence type="ECO:0000256" key="2">
    <source>
        <dbReference type="ARBA" id="ARBA00022679"/>
    </source>
</evidence>
<feature type="binding site" evidence="5">
    <location>
        <position position="50"/>
    </location>
    <ligand>
        <name>S-adenosyl-L-methionine</name>
        <dbReference type="ChEBI" id="CHEBI:59789"/>
    </ligand>
</feature>
<comment type="subcellular location">
    <subcellularLocation>
        <location evidence="5">Mitochondrion inner membrane</location>
        <topology evidence="5">Peripheral membrane protein</topology>
        <orientation evidence="5">Matrix side</orientation>
    </subcellularLocation>
</comment>
<keyword evidence="5" id="KW-0479">Metal-binding</keyword>
<evidence type="ECO:0000256" key="3">
    <source>
        <dbReference type="ARBA" id="ARBA00022688"/>
    </source>
</evidence>
<reference evidence="6" key="1">
    <citation type="submission" date="2020-05" db="EMBL/GenBank/DDBJ databases">
        <title>Phylogenomic resolution of chytrid fungi.</title>
        <authorList>
            <person name="Stajich J.E."/>
            <person name="Amses K."/>
            <person name="Simmons R."/>
            <person name="Seto K."/>
            <person name="Myers J."/>
            <person name="Bonds A."/>
            <person name="Quandt C.A."/>
            <person name="Barry K."/>
            <person name="Liu P."/>
            <person name="Grigoriev I."/>
            <person name="Longcore J.E."/>
            <person name="James T.Y."/>
        </authorList>
    </citation>
    <scope>NUCLEOTIDE SEQUENCE</scope>
    <source>
        <strain evidence="6">PLAUS21</strain>
    </source>
</reference>
<accession>A0AAD5UDE9</accession>
<comment type="catalytic activity">
    <reaction evidence="5">
        <text>a 3,4-dihydroxy-5-(all-trans-polyprenyl)benzoate + S-adenosyl-L-methionine = a 4-hydroxy-3-methoxy-5-(all-trans-polyprenyl)benzoate + S-adenosyl-L-homocysteine + H(+)</text>
        <dbReference type="Rhea" id="RHEA:44452"/>
        <dbReference type="Rhea" id="RHEA-COMP:10930"/>
        <dbReference type="Rhea" id="RHEA-COMP:10931"/>
        <dbReference type="ChEBI" id="CHEBI:15378"/>
        <dbReference type="ChEBI" id="CHEBI:57856"/>
        <dbReference type="ChEBI" id="CHEBI:59789"/>
        <dbReference type="ChEBI" id="CHEBI:64694"/>
        <dbReference type="ChEBI" id="CHEBI:84443"/>
        <dbReference type="EC" id="2.1.1.114"/>
    </reaction>
</comment>
<dbReference type="GO" id="GO:0061542">
    <property type="term" value="F:3-demethylubiquinol 3-O-methyltransferase activity"/>
    <property type="evidence" value="ECO:0007669"/>
    <property type="project" value="UniProtKB-UniRule"/>
</dbReference>
<feature type="binding site" evidence="5">
    <location>
        <position position="101"/>
    </location>
    <ligand>
        <name>S-adenosyl-L-methionine</name>
        <dbReference type="ChEBI" id="CHEBI:59789"/>
    </ligand>
</feature>
<sequence length="242" mass="27089">MSRLWRTVNKFARKFSSVDESEMARFSAQASEWYNPNGPYALLHKMNPIRTGFIRQHLELFNPQSTPSKPFKGLNVLDIGCGGGFLSNSLFRLGANVTGVDANFDNIQTAKQYNPKINFVHSKIEDIQTEYDVVVGLEILEHVTDPAAFVNECFRVTKPGGMLFFSTINRNLKSYLGTIFIAEGLGWVPKGTHTYDKYITPDELKEMCGGFAGLKGMEYIPGCGFKLTNDTSMNYIAAVKKE</sequence>
<dbReference type="CDD" id="cd02440">
    <property type="entry name" value="AdoMet_MTases"/>
    <property type="match status" value="1"/>
</dbReference>
<dbReference type="Proteomes" id="UP001210925">
    <property type="component" value="Unassembled WGS sequence"/>
</dbReference>
<keyword evidence="7" id="KW-1185">Reference proteome</keyword>
<evidence type="ECO:0000313" key="6">
    <source>
        <dbReference type="EMBL" id="KAJ3255032.1"/>
    </source>
</evidence>
<comment type="caution">
    <text evidence="6">The sequence shown here is derived from an EMBL/GenBank/DDBJ whole genome shotgun (WGS) entry which is preliminary data.</text>
</comment>
<dbReference type="Pfam" id="PF13489">
    <property type="entry name" value="Methyltransf_23"/>
    <property type="match status" value="1"/>
</dbReference>
<dbReference type="InterPro" id="IPR010233">
    <property type="entry name" value="UbiG_MeTrfase"/>
</dbReference>
<dbReference type="NCBIfam" id="TIGR01983">
    <property type="entry name" value="UbiG"/>
    <property type="match status" value="1"/>
</dbReference>
<dbReference type="EC" id="2.1.1.-" evidence="5"/>
<dbReference type="EC" id="2.1.1.114" evidence="5"/>
<dbReference type="PANTHER" id="PTHR43464:SF19">
    <property type="entry name" value="UBIQUINONE BIOSYNTHESIS O-METHYLTRANSFERASE, MITOCHONDRIAL"/>
    <property type="match status" value="1"/>
</dbReference>
<dbReference type="InterPro" id="IPR029063">
    <property type="entry name" value="SAM-dependent_MTases_sf"/>
</dbReference>
<dbReference type="GO" id="GO:0046872">
    <property type="term" value="F:metal ion binding"/>
    <property type="evidence" value="ECO:0007669"/>
    <property type="project" value="UniProtKB-KW"/>
</dbReference>
<keyword evidence="5" id="KW-0496">Mitochondrion</keyword>
<evidence type="ECO:0000256" key="1">
    <source>
        <dbReference type="ARBA" id="ARBA00022603"/>
    </source>
</evidence>
<keyword evidence="1 5" id="KW-0489">Methyltransferase</keyword>
<feature type="binding site" evidence="5">
    <location>
        <position position="137"/>
    </location>
    <ligand>
        <name>S-adenosyl-L-methionine</name>
        <dbReference type="ChEBI" id="CHEBI:59789"/>
    </ligand>
</feature>
<feature type="binding site" evidence="5">
    <location>
        <position position="141"/>
    </location>
    <ligand>
        <name>Mg(2+)</name>
        <dbReference type="ChEBI" id="CHEBI:18420"/>
    </ligand>
</feature>
<keyword evidence="3 5" id="KW-0831">Ubiquinone biosynthesis</keyword>
<dbReference type="PANTHER" id="PTHR43464">
    <property type="entry name" value="METHYLTRANSFERASE"/>
    <property type="match status" value="1"/>
</dbReference>
<protein>
    <recommendedName>
        <fullName evidence="5">Ubiquinone biosynthesis O-methyltransferase, mitochondrial</fullName>
    </recommendedName>
    <alternativeName>
        <fullName evidence="5">3-demethylubiquinol 3-O-methyltransferase</fullName>
        <ecNumber evidence="5">2.1.1.64</ecNumber>
    </alternativeName>
    <alternativeName>
        <fullName evidence="5">3-demethylubiquinone 3-O-methyltransferase</fullName>
        <ecNumber evidence="5">2.1.1.-</ecNumber>
    </alternativeName>
    <alternativeName>
        <fullName evidence="5">Polyprenyldihydroxybenzoate methyltransferase</fullName>
        <ecNumber evidence="5">2.1.1.114</ecNumber>
    </alternativeName>
</protein>
<name>A0AAD5UDE9_9FUNG</name>
<dbReference type="GO" id="GO:0031314">
    <property type="term" value="C:extrinsic component of mitochondrial inner membrane"/>
    <property type="evidence" value="ECO:0007669"/>
    <property type="project" value="UniProtKB-UniRule"/>
</dbReference>
<comment type="cofactor">
    <cofactor evidence="5">
        <name>Mg(2+)</name>
        <dbReference type="ChEBI" id="CHEBI:18420"/>
    </cofactor>
</comment>
<keyword evidence="2 5" id="KW-0808">Transferase</keyword>
<keyword evidence="5" id="KW-0999">Mitochondrion inner membrane</keyword>
<feature type="binding site" evidence="5">
    <location>
        <position position="142"/>
    </location>
    <ligand>
        <name>Mg(2+)</name>
        <dbReference type="ChEBI" id="CHEBI:18420"/>
    </ligand>
</feature>
<dbReference type="GO" id="GO:0010420">
    <property type="term" value="F:polyprenyldihydroxybenzoate methyltransferase activity"/>
    <property type="evidence" value="ECO:0007669"/>
    <property type="project" value="UniProtKB-UniRule"/>
</dbReference>
<dbReference type="SUPFAM" id="SSF53335">
    <property type="entry name" value="S-adenosyl-L-methionine-dependent methyltransferases"/>
    <property type="match status" value="1"/>
</dbReference>
<comment type="subunit">
    <text evidence="5">Component of a multi-subunit COQ enzyme complex, composed of at least COQ3, COQ4, COQ5, COQ6, COQ7 and COQ9.</text>
</comment>
<comment type="catalytic activity">
    <reaction evidence="5">
        <text>a 3-demethylubiquinone + S-adenosyl-L-methionine = a ubiquinone + S-adenosyl-L-homocysteine</text>
        <dbReference type="Rhea" id="RHEA:81215"/>
        <dbReference type="Rhea" id="RHEA-COMP:9565"/>
        <dbReference type="Rhea" id="RHEA-COMP:19654"/>
        <dbReference type="ChEBI" id="CHEBI:16389"/>
        <dbReference type="ChEBI" id="CHEBI:57856"/>
        <dbReference type="ChEBI" id="CHEBI:59789"/>
        <dbReference type="ChEBI" id="CHEBI:231825"/>
    </reaction>
</comment>
<dbReference type="AlphaFoldDB" id="A0AAD5UDE9"/>
<dbReference type="EMBL" id="JADGKB010000073">
    <property type="protein sequence ID" value="KAJ3255032.1"/>
    <property type="molecule type" value="Genomic_DNA"/>
</dbReference>
<comment type="similarity">
    <text evidence="5">Belongs to the class I-like SAM-binding methyltransferase superfamily. UbiG/COQ3 family.</text>
</comment>